<dbReference type="EMBL" id="KE344350">
    <property type="protein sequence ID" value="EXB57751.1"/>
    <property type="molecule type" value="Genomic_DNA"/>
</dbReference>
<reference evidence="2" key="1">
    <citation type="submission" date="2013-01" db="EMBL/GenBank/DDBJ databases">
        <title>Draft Genome Sequence of a Mulberry Tree, Morus notabilis C.K. Schneid.</title>
        <authorList>
            <person name="He N."/>
            <person name="Zhao S."/>
        </authorList>
    </citation>
    <scope>NUCLEOTIDE SEQUENCE</scope>
</reference>
<protein>
    <submittedName>
        <fullName evidence="1">Uncharacterized protein</fullName>
    </submittedName>
</protein>
<proteinExistence type="predicted"/>
<name>W9R8B7_9ROSA</name>
<dbReference type="Proteomes" id="UP000030645">
    <property type="component" value="Unassembled WGS sequence"/>
</dbReference>
<dbReference type="AlphaFoldDB" id="W9R8B7"/>
<sequence>MRIELFRPKVSRAVYLRLTLPTHAYTYPIIDDSKRLQDEERSPNKKLLEESLSDNYSHLYQEAS</sequence>
<accession>W9R8B7</accession>
<keyword evidence="2" id="KW-1185">Reference proteome</keyword>
<evidence type="ECO:0000313" key="1">
    <source>
        <dbReference type="EMBL" id="EXB57751.1"/>
    </source>
</evidence>
<evidence type="ECO:0000313" key="2">
    <source>
        <dbReference type="Proteomes" id="UP000030645"/>
    </source>
</evidence>
<gene>
    <name evidence="1" type="ORF">L484_006864</name>
</gene>
<organism evidence="1 2">
    <name type="scientific">Morus notabilis</name>
    <dbReference type="NCBI Taxonomy" id="981085"/>
    <lineage>
        <taxon>Eukaryota</taxon>
        <taxon>Viridiplantae</taxon>
        <taxon>Streptophyta</taxon>
        <taxon>Embryophyta</taxon>
        <taxon>Tracheophyta</taxon>
        <taxon>Spermatophyta</taxon>
        <taxon>Magnoliopsida</taxon>
        <taxon>eudicotyledons</taxon>
        <taxon>Gunneridae</taxon>
        <taxon>Pentapetalae</taxon>
        <taxon>rosids</taxon>
        <taxon>fabids</taxon>
        <taxon>Rosales</taxon>
        <taxon>Moraceae</taxon>
        <taxon>Moreae</taxon>
        <taxon>Morus</taxon>
    </lineage>
</organism>